<protein>
    <submittedName>
        <fullName evidence="2">Uncharacterized protein</fullName>
    </submittedName>
</protein>
<evidence type="ECO:0000256" key="1">
    <source>
        <dbReference type="SAM" id="MobiDB-lite"/>
    </source>
</evidence>
<accession>C5B4L6</accession>
<dbReference type="HOGENOM" id="CLU_2118157_0_0_5"/>
<dbReference type="AlphaFoldDB" id="C5B4L6"/>
<gene>
    <name evidence="2" type="ordered locus">MexAM1_META2p0551</name>
</gene>
<name>C5B4L6_METEA</name>
<sequence length="114" mass="12631">MLPPIAGADHAVRLWTRGAHSVDNSKGSFGALIAEYAKIRHGTHRWREDVDTSTGLRSVRLAREGAVRPNRPNGTPETKKARPSLGGPGRADRQADPKLFLAYQRYDRPPCTFE</sequence>
<dbReference type="Proteomes" id="UP000009081">
    <property type="component" value="Plasmid megaplasmid"/>
</dbReference>
<organism evidence="2 3">
    <name type="scientific">Methylorubrum extorquens (strain ATCC 14718 / DSM 1338 / JCM 2805 / NCIMB 9133 / AM1)</name>
    <name type="common">Methylobacterium extorquens</name>
    <dbReference type="NCBI Taxonomy" id="272630"/>
    <lineage>
        <taxon>Bacteria</taxon>
        <taxon>Pseudomonadati</taxon>
        <taxon>Pseudomonadota</taxon>
        <taxon>Alphaproteobacteria</taxon>
        <taxon>Hyphomicrobiales</taxon>
        <taxon>Methylobacteriaceae</taxon>
        <taxon>Methylorubrum</taxon>
    </lineage>
</organism>
<dbReference type="EMBL" id="CP001511">
    <property type="protein sequence ID" value="ACS43398.1"/>
    <property type="molecule type" value="Genomic_DNA"/>
</dbReference>
<evidence type="ECO:0000313" key="3">
    <source>
        <dbReference type="Proteomes" id="UP000009081"/>
    </source>
</evidence>
<geneLocation type="plasmid" evidence="2 3">
    <name>megaplasmid</name>
</geneLocation>
<dbReference type="KEGG" id="mea:Mex_2p0551"/>
<proteinExistence type="predicted"/>
<keyword evidence="2" id="KW-0614">Plasmid</keyword>
<feature type="region of interest" description="Disordered" evidence="1">
    <location>
        <begin position="57"/>
        <end position="97"/>
    </location>
</feature>
<keyword evidence="3" id="KW-1185">Reference proteome</keyword>
<reference evidence="2 3" key="1">
    <citation type="journal article" date="2009" name="PLoS ONE">
        <title>Methylobacterium genome sequences: a reference blueprint to investigate microbial metabolism of C1 compounds from natural and industrial sources.</title>
        <authorList>
            <person name="Vuilleumier S."/>
            <person name="Chistoserdova L."/>
            <person name="Lee M.-C."/>
            <person name="Bringel F."/>
            <person name="Lajus A."/>
            <person name="Zhou Y."/>
            <person name="Gourion B."/>
            <person name="Barbe V."/>
            <person name="Chang J."/>
            <person name="Cruveiller S."/>
            <person name="Dossat C."/>
            <person name="Gillett W."/>
            <person name="Gruffaz C."/>
            <person name="Haugen E."/>
            <person name="Hourcade E."/>
            <person name="Levy R."/>
            <person name="Mangenot S."/>
            <person name="Muller E."/>
            <person name="Nadalig T."/>
            <person name="Pagni M."/>
            <person name="Penny C."/>
            <person name="Peyraud R."/>
            <person name="Robinson D.G."/>
            <person name="Roche D."/>
            <person name="Rouy Z."/>
            <person name="Saenampechek C."/>
            <person name="Salvignol G."/>
            <person name="Vallenet D."/>
            <person name="Wu Z."/>
            <person name="Marx C.J."/>
            <person name="Vorholt J.A."/>
            <person name="Olson M.V."/>
            <person name="Kaul R."/>
            <person name="Weissenbach J."/>
            <person name="Medigue C."/>
            <person name="Lidstrom M.E."/>
        </authorList>
    </citation>
    <scope>NUCLEOTIDE SEQUENCE [LARGE SCALE GENOMIC DNA]</scope>
    <source>
        <strain evidence="3">ATCC 14718 / DSM 1338 / JCM 2805 / NCIMB 9133 / AM1</strain>
    </source>
</reference>
<evidence type="ECO:0000313" key="2">
    <source>
        <dbReference type="EMBL" id="ACS43398.1"/>
    </source>
</evidence>